<dbReference type="Proteomes" id="UP001280121">
    <property type="component" value="Unassembled WGS sequence"/>
</dbReference>
<dbReference type="PANTHER" id="PTHR48435:SF1">
    <property type="entry name" value="POLYPROTEIN"/>
    <property type="match status" value="1"/>
</dbReference>
<proteinExistence type="predicted"/>
<keyword evidence="3" id="KW-1185">Reference proteome</keyword>
<evidence type="ECO:0000313" key="3">
    <source>
        <dbReference type="Proteomes" id="UP001280121"/>
    </source>
</evidence>
<reference evidence="2" key="1">
    <citation type="journal article" date="2023" name="Plant J.">
        <title>Genome sequences and population genomics provide insights into the demographic history, inbreeding, and mutation load of two 'living fossil' tree species of Dipteronia.</title>
        <authorList>
            <person name="Feng Y."/>
            <person name="Comes H.P."/>
            <person name="Chen J."/>
            <person name="Zhu S."/>
            <person name="Lu R."/>
            <person name="Zhang X."/>
            <person name="Li P."/>
            <person name="Qiu J."/>
            <person name="Olsen K.M."/>
            <person name="Qiu Y."/>
        </authorList>
    </citation>
    <scope>NUCLEOTIDE SEQUENCE</scope>
    <source>
        <strain evidence="2">KIB01</strain>
    </source>
</reference>
<dbReference type="PANTHER" id="PTHR48435">
    <property type="entry name" value="POLYPROTEIN"/>
    <property type="match status" value="1"/>
</dbReference>
<gene>
    <name evidence="2" type="ORF">Ddye_002409</name>
</gene>
<dbReference type="EMBL" id="JANJYI010000001">
    <property type="protein sequence ID" value="KAK2663835.1"/>
    <property type="molecule type" value="Genomic_DNA"/>
</dbReference>
<protein>
    <submittedName>
        <fullName evidence="2">Uncharacterized protein</fullName>
    </submittedName>
</protein>
<feature type="compositionally biased region" description="Low complexity" evidence="1">
    <location>
        <begin position="117"/>
        <end position="128"/>
    </location>
</feature>
<accession>A0AAE0CUC9</accession>
<comment type="caution">
    <text evidence="2">The sequence shown here is derived from an EMBL/GenBank/DDBJ whole genome shotgun (WGS) entry which is preliminary data.</text>
</comment>
<evidence type="ECO:0000313" key="2">
    <source>
        <dbReference type="EMBL" id="KAK2663835.1"/>
    </source>
</evidence>
<name>A0AAE0CUC9_9ROSI</name>
<evidence type="ECO:0000256" key="1">
    <source>
        <dbReference type="SAM" id="MobiDB-lite"/>
    </source>
</evidence>
<feature type="region of interest" description="Disordered" evidence="1">
    <location>
        <begin position="107"/>
        <end position="128"/>
    </location>
</feature>
<dbReference type="InterPro" id="IPR053098">
    <property type="entry name" value="Petuviruses_polyprotein"/>
</dbReference>
<organism evidence="2 3">
    <name type="scientific">Dipteronia dyeriana</name>
    <dbReference type="NCBI Taxonomy" id="168575"/>
    <lineage>
        <taxon>Eukaryota</taxon>
        <taxon>Viridiplantae</taxon>
        <taxon>Streptophyta</taxon>
        <taxon>Embryophyta</taxon>
        <taxon>Tracheophyta</taxon>
        <taxon>Spermatophyta</taxon>
        <taxon>Magnoliopsida</taxon>
        <taxon>eudicotyledons</taxon>
        <taxon>Gunneridae</taxon>
        <taxon>Pentapetalae</taxon>
        <taxon>rosids</taxon>
        <taxon>malvids</taxon>
        <taxon>Sapindales</taxon>
        <taxon>Sapindaceae</taxon>
        <taxon>Hippocastanoideae</taxon>
        <taxon>Acereae</taxon>
        <taxon>Dipteronia</taxon>
    </lineage>
</organism>
<dbReference type="AlphaFoldDB" id="A0AAE0CUC9"/>
<sequence length="308" mass="34805">MSFRYHALARINDESLRQVYLNSLPTELQGELQRLIELSCRTLRDISLGEIHMFTHTALDKLCSTQRVLTKMIKESRKYDRYCKLPDSYHLKCRDTDHCNCRSSHHSRGLPLRHSGESGSASDSSDYSGPDLLSEAYQAISDNNLGPQIQVHILVEKYSKHVHVIVYFDTGAHSTMMNPMVIPPEFWKEESNEFLAADGQIFITKLVSKKRLASNFSLHLPCGPTLLELPFQTKISSLVGMFIANPSPSEFFLPVFGSNGSPDLLPTYPRFSLSSPLILNSIKFKKNSLDFVQTVILTLNTQIHCGKI</sequence>